<dbReference type="EMBL" id="SOCP01000015">
    <property type="protein sequence ID" value="TDV43707.1"/>
    <property type="molecule type" value="Genomic_DNA"/>
</dbReference>
<dbReference type="AlphaFoldDB" id="A0A4R7V4X3"/>
<dbReference type="RefSeq" id="WP_133906922.1">
    <property type="nucleotide sequence ID" value="NZ_SOCP01000015.1"/>
</dbReference>
<evidence type="ECO:0000313" key="3">
    <source>
        <dbReference type="Proteomes" id="UP000294927"/>
    </source>
</evidence>
<gene>
    <name evidence="2" type="ORF">CLV71_115170</name>
</gene>
<reference evidence="2 3" key="1">
    <citation type="submission" date="2019-03" db="EMBL/GenBank/DDBJ databases">
        <title>Genomic Encyclopedia of Archaeal and Bacterial Type Strains, Phase II (KMG-II): from individual species to whole genera.</title>
        <authorList>
            <person name="Goeker M."/>
        </authorList>
    </citation>
    <scope>NUCLEOTIDE SEQUENCE [LARGE SCALE GENOMIC DNA]</scope>
    <source>
        <strain evidence="2 3">DSM 45499</strain>
    </source>
</reference>
<proteinExistence type="predicted"/>
<protein>
    <submittedName>
        <fullName evidence="2">Uncharacterized protein</fullName>
    </submittedName>
</protein>
<sequence length="391" mass="43876">MELEIMAVTGDEYRSTIEAANTYLVPMLRVNGIRFLQVARGGQATHNGYDVLADSVSPSELVPRGAWHLGEEMEQALTVPQIVSGRRLCSYRAKGEVLDSAIADEITAGRVASDFRHVIAFAAEEKWRAKRDSSYTTNARHPWYPLIEKRRDRTWCAGYLKRVLKGFVYPRSCCVICCFQAPRAGRSALAARWHAEPEAGVYALHVERRALSINRRMRLFGSLSAAEFVRSRGIDAVIELADAQLAEATTWTVVETRRVYRPASIKDPTTGKSQRGRDGRTVKDPTRKGDTWRSIRPHVVTDTREDGLAALTQLAHVHDTLVWTEADQVPRVDVRVLPNRPREWPITTHEYALMPGVIDAKEHAGFDREWRAARSREVVRGGGATPLPLAM</sequence>
<dbReference type="OrthoDB" id="4503947at2"/>
<feature type="compositionally biased region" description="Basic and acidic residues" evidence="1">
    <location>
        <begin position="275"/>
        <end position="290"/>
    </location>
</feature>
<keyword evidence="3" id="KW-1185">Reference proteome</keyword>
<comment type="caution">
    <text evidence="2">The sequence shown here is derived from an EMBL/GenBank/DDBJ whole genome shotgun (WGS) entry which is preliminary data.</text>
</comment>
<organism evidence="2 3">
    <name type="scientific">Actinophytocola oryzae</name>
    <dbReference type="NCBI Taxonomy" id="502181"/>
    <lineage>
        <taxon>Bacteria</taxon>
        <taxon>Bacillati</taxon>
        <taxon>Actinomycetota</taxon>
        <taxon>Actinomycetes</taxon>
        <taxon>Pseudonocardiales</taxon>
        <taxon>Pseudonocardiaceae</taxon>
    </lineage>
</organism>
<name>A0A4R7V4X3_9PSEU</name>
<feature type="region of interest" description="Disordered" evidence="1">
    <location>
        <begin position="264"/>
        <end position="290"/>
    </location>
</feature>
<dbReference type="Proteomes" id="UP000294927">
    <property type="component" value="Unassembled WGS sequence"/>
</dbReference>
<evidence type="ECO:0000256" key="1">
    <source>
        <dbReference type="SAM" id="MobiDB-lite"/>
    </source>
</evidence>
<evidence type="ECO:0000313" key="2">
    <source>
        <dbReference type="EMBL" id="TDV43707.1"/>
    </source>
</evidence>
<accession>A0A4R7V4X3</accession>